<reference evidence="2" key="1">
    <citation type="submission" date="2023-02" db="EMBL/GenBank/DDBJ databases">
        <title>Genome of toxic invasive species Heracleum sosnowskyi carries increased number of genes despite the absence of recent whole-genome duplications.</title>
        <authorList>
            <person name="Schelkunov M."/>
            <person name="Shtratnikova V."/>
            <person name="Makarenko M."/>
            <person name="Klepikova A."/>
            <person name="Omelchenko D."/>
            <person name="Novikova G."/>
            <person name="Obukhova E."/>
            <person name="Bogdanov V."/>
            <person name="Penin A."/>
            <person name="Logacheva M."/>
        </authorList>
    </citation>
    <scope>NUCLEOTIDE SEQUENCE</scope>
    <source>
        <strain evidence="2">Hsosn_3</strain>
        <tissue evidence="2">Leaf</tissue>
    </source>
</reference>
<evidence type="ECO:0000256" key="1">
    <source>
        <dbReference type="SAM" id="MobiDB-lite"/>
    </source>
</evidence>
<proteinExistence type="predicted"/>
<accession>A0AAD8GSF6</accession>
<feature type="compositionally biased region" description="Polar residues" evidence="1">
    <location>
        <begin position="60"/>
        <end position="74"/>
    </location>
</feature>
<organism evidence="2 3">
    <name type="scientific">Heracleum sosnowskyi</name>
    <dbReference type="NCBI Taxonomy" id="360622"/>
    <lineage>
        <taxon>Eukaryota</taxon>
        <taxon>Viridiplantae</taxon>
        <taxon>Streptophyta</taxon>
        <taxon>Embryophyta</taxon>
        <taxon>Tracheophyta</taxon>
        <taxon>Spermatophyta</taxon>
        <taxon>Magnoliopsida</taxon>
        <taxon>eudicotyledons</taxon>
        <taxon>Gunneridae</taxon>
        <taxon>Pentapetalae</taxon>
        <taxon>asterids</taxon>
        <taxon>campanulids</taxon>
        <taxon>Apiales</taxon>
        <taxon>Apiaceae</taxon>
        <taxon>Apioideae</taxon>
        <taxon>apioid superclade</taxon>
        <taxon>Tordylieae</taxon>
        <taxon>Tordyliinae</taxon>
        <taxon>Heracleum</taxon>
    </lineage>
</organism>
<feature type="region of interest" description="Disordered" evidence="1">
    <location>
        <begin position="36"/>
        <end position="123"/>
    </location>
</feature>
<reference evidence="2" key="2">
    <citation type="submission" date="2023-05" db="EMBL/GenBank/DDBJ databases">
        <authorList>
            <person name="Schelkunov M.I."/>
        </authorList>
    </citation>
    <scope>NUCLEOTIDE SEQUENCE</scope>
    <source>
        <strain evidence="2">Hsosn_3</strain>
        <tissue evidence="2">Leaf</tissue>
    </source>
</reference>
<dbReference type="AlphaFoldDB" id="A0AAD8GSF6"/>
<dbReference type="Proteomes" id="UP001237642">
    <property type="component" value="Unassembled WGS sequence"/>
</dbReference>
<dbReference type="EMBL" id="JAUIZM010000011">
    <property type="protein sequence ID" value="KAK1354380.1"/>
    <property type="molecule type" value="Genomic_DNA"/>
</dbReference>
<gene>
    <name evidence="2" type="ORF">POM88_047636</name>
</gene>
<sequence length="139" mass="15353">MYFVRANCDRRWEKLVSVKILAKTYKIICTVDAPRERAHHRLSGTHESCRKKRMEAALNENASNGASDENNGASNDMAAKSTDEAPPGEDATATLEETGGHGASDENLESSDGERTNSAGMKIYQWRNGKTRLSSFRNC</sequence>
<keyword evidence="3" id="KW-1185">Reference proteome</keyword>
<comment type="caution">
    <text evidence="2">The sequence shown here is derived from an EMBL/GenBank/DDBJ whole genome shotgun (WGS) entry which is preliminary data.</text>
</comment>
<protein>
    <submittedName>
        <fullName evidence="2">Uncharacterized protein</fullName>
    </submittedName>
</protein>
<evidence type="ECO:0000313" key="3">
    <source>
        <dbReference type="Proteomes" id="UP001237642"/>
    </source>
</evidence>
<evidence type="ECO:0000313" key="2">
    <source>
        <dbReference type="EMBL" id="KAK1354380.1"/>
    </source>
</evidence>
<feature type="compositionally biased region" description="Basic residues" evidence="1">
    <location>
        <begin position="37"/>
        <end position="53"/>
    </location>
</feature>
<name>A0AAD8GSF6_9APIA</name>